<keyword evidence="4" id="KW-0539">Nucleus</keyword>
<feature type="region of interest" description="Disordered" evidence="5">
    <location>
        <begin position="672"/>
        <end position="724"/>
    </location>
</feature>
<comment type="similarity">
    <text evidence="2">Belongs to the RIX1/PELP1 family.</text>
</comment>
<feature type="region of interest" description="Disordered" evidence="5">
    <location>
        <begin position="599"/>
        <end position="653"/>
    </location>
</feature>
<name>A0A5C3QEP9_9AGAR</name>
<feature type="region of interest" description="Disordered" evidence="5">
    <location>
        <begin position="417"/>
        <end position="439"/>
    </location>
</feature>
<evidence type="ECO:0000256" key="2">
    <source>
        <dbReference type="ARBA" id="ARBA00010511"/>
    </source>
</evidence>
<feature type="domain" description="Pre-rRNA-processing protein RIX1 N-terminal" evidence="6">
    <location>
        <begin position="7"/>
        <end position="190"/>
    </location>
</feature>
<feature type="compositionally biased region" description="Polar residues" evidence="5">
    <location>
        <begin position="599"/>
        <end position="634"/>
    </location>
</feature>
<dbReference type="Pfam" id="PF08167">
    <property type="entry name" value="RIX1"/>
    <property type="match status" value="1"/>
</dbReference>
<dbReference type="AlphaFoldDB" id="A0A5C3QEP9"/>
<dbReference type="InterPro" id="IPR012583">
    <property type="entry name" value="RIX1_N"/>
</dbReference>
<evidence type="ECO:0000256" key="4">
    <source>
        <dbReference type="ARBA" id="ARBA00023242"/>
    </source>
</evidence>
<evidence type="ECO:0000313" key="8">
    <source>
        <dbReference type="Proteomes" id="UP000305067"/>
    </source>
</evidence>
<dbReference type="InterPro" id="IPR016024">
    <property type="entry name" value="ARM-type_fold"/>
</dbReference>
<comment type="subcellular location">
    <subcellularLocation>
        <location evidence="1">Nucleus</location>
    </subcellularLocation>
</comment>
<feature type="compositionally biased region" description="Low complexity" evidence="5">
    <location>
        <begin position="676"/>
        <end position="692"/>
    </location>
</feature>
<dbReference type="PANTHER" id="PTHR34105:SF1">
    <property type="entry name" value="PROLINE-, GLUTAMIC ACID- AND LEUCINE-RICH PROTEIN 1"/>
    <property type="match status" value="1"/>
</dbReference>
<organism evidence="7 8">
    <name type="scientific">Pterulicium gracile</name>
    <dbReference type="NCBI Taxonomy" id="1884261"/>
    <lineage>
        <taxon>Eukaryota</taxon>
        <taxon>Fungi</taxon>
        <taxon>Dikarya</taxon>
        <taxon>Basidiomycota</taxon>
        <taxon>Agaricomycotina</taxon>
        <taxon>Agaricomycetes</taxon>
        <taxon>Agaricomycetidae</taxon>
        <taxon>Agaricales</taxon>
        <taxon>Pleurotineae</taxon>
        <taxon>Pterulaceae</taxon>
        <taxon>Pterulicium</taxon>
    </lineage>
</organism>
<dbReference type="SUPFAM" id="SSF48371">
    <property type="entry name" value="ARM repeat"/>
    <property type="match status" value="1"/>
</dbReference>
<protein>
    <recommendedName>
        <fullName evidence="3">Pre-rRNA-processing protein RIX1</fullName>
    </recommendedName>
</protein>
<evidence type="ECO:0000313" key="7">
    <source>
        <dbReference type="EMBL" id="TFL00553.1"/>
    </source>
</evidence>
<dbReference type="OrthoDB" id="20900at2759"/>
<dbReference type="Proteomes" id="UP000305067">
    <property type="component" value="Unassembled WGS sequence"/>
</dbReference>
<evidence type="ECO:0000256" key="5">
    <source>
        <dbReference type="SAM" id="MobiDB-lite"/>
    </source>
</evidence>
<proteinExistence type="inferred from homology"/>
<dbReference type="GO" id="GO:0006364">
    <property type="term" value="P:rRNA processing"/>
    <property type="evidence" value="ECO:0007669"/>
    <property type="project" value="TreeGrafter"/>
</dbReference>
<evidence type="ECO:0000256" key="3">
    <source>
        <dbReference type="ARBA" id="ARBA00021502"/>
    </source>
</evidence>
<evidence type="ECO:0000259" key="6">
    <source>
        <dbReference type="Pfam" id="PF08167"/>
    </source>
</evidence>
<keyword evidence="8" id="KW-1185">Reference proteome</keyword>
<reference evidence="7 8" key="1">
    <citation type="journal article" date="2019" name="Nat. Ecol. Evol.">
        <title>Megaphylogeny resolves global patterns of mushroom evolution.</title>
        <authorList>
            <person name="Varga T."/>
            <person name="Krizsan K."/>
            <person name="Foldi C."/>
            <person name="Dima B."/>
            <person name="Sanchez-Garcia M."/>
            <person name="Sanchez-Ramirez S."/>
            <person name="Szollosi G.J."/>
            <person name="Szarkandi J.G."/>
            <person name="Papp V."/>
            <person name="Albert L."/>
            <person name="Andreopoulos W."/>
            <person name="Angelini C."/>
            <person name="Antonin V."/>
            <person name="Barry K.W."/>
            <person name="Bougher N.L."/>
            <person name="Buchanan P."/>
            <person name="Buyck B."/>
            <person name="Bense V."/>
            <person name="Catcheside P."/>
            <person name="Chovatia M."/>
            <person name="Cooper J."/>
            <person name="Damon W."/>
            <person name="Desjardin D."/>
            <person name="Finy P."/>
            <person name="Geml J."/>
            <person name="Haridas S."/>
            <person name="Hughes K."/>
            <person name="Justo A."/>
            <person name="Karasinski D."/>
            <person name="Kautmanova I."/>
            <person name="Kiss B."/>
            <person name="Kocsube S."/>
            <person name="Kotiranta H."/>
            <person name="LaButti K.M."/>
            <person name="Lechner B.E."/>
            <person name="Liimatainen K."/>
            <person name="Lipzen A."/>
            <person name="Lukacs Z."/>
            <person name="Mihaltcheva S."/>
            <person name="Morgado L.N."/>
            <person name="Niskanen T."/>
            <person name="Noordeloos M.E."/>
            <person name="Ohm R.A."/>
            <person name="Ortiz-Santana B."/>
            <person name="Ovrebo C."/>
            <person name="Racz N."/>
            <person name="Riley R."/>
            <person name="Savchenko A."/>
            <person name="Shiryaev A."/>
            <person name="Soop K."/>
            <person name="Spirin V."/>
            <person name="Szebenyi C."/>
            <person name="Tomsovsky M."/>
            <person name="Tulloss R.E."/>
            <person name="Uehling J."/>
            <person name="Grigoriev I.V."/>
            <person name="Vagvolgyi C."/>
            <person name="Papp T."/>
            <person name="Martin F.M."/>
            <person name="Miettinen O."/>
            <person name="Hibbett D.S."/>
            <person name="Nagy L.G."/>
        </authorList>
    </citation>
    <scope>NUCLEOTIDE SEQUENCE [LARGE SCALE GENOMIC DNA]</scope>
    <source>
        <strain evidence="7 8">CBS 309.79</strain>
    </source>
</reference>
<evidence type="ECO:0000256" key="1">
    <source>
        <dbReference type="ARBA" id="ARBA00004123"/>
    </source>
</evidence>
<dbReference type="EMBL" id="ML178828">
    <property type="protein sequence ID" value="TFL00553.1"/>
    <property type="molecule type" value="Genomic_DNA"/>
</dbReference>
<feature type="compositionally biased region" description="Acidic residues" evidence="5">
    <location>
        <begin position="706"/>
        <end position="724"/>
    </location>
</feature>
<accession>A0A5C3QEP9</accession>
<sequence>MDAHALKSLLQHQLATDASTASHLPYVLDVLTEQHFNTSTHTPKWSARLSSLLHSKEPSARWAGLCLCLRTAELSKDIMIEFSSGWITVAIPLLSKTEPLPTLKAAIRLILHLFTSSVDKPEYQRQVCTPNVTKYSAALLALTTRNEEQSFQVLIMDAMRRLLKTYPTLLKPSYQSISALTLKHLNGGSPTPVHPSLLDSASKLFASLHYTGGKAGSSSLWKTNIEETVRLARTALAEIRTTFPSTDYADRSNTRLGQDSSVSVPLYLDRLRCCVATVVQLLLSSSQRLFHVPIGLLSSLVLSLLSCTVDEQVEGHIDPSVRVLEVSVVPSLWEMGCDLLTVMCTRTKRSMSPRAPQILTSITFQLEQTLSSTQRLRFLDAAHRVLLTTHTVASGASANRLTKAVLPSLLVLVQMKEQPNGAPSANGTKSKKRSRAFEGDELLSRNRGTVFKTHSDEQCALVAIDLLKSLLSEPNLSQPLRSLVSRFILSLLISLPQTLPSSLSSNTGFHVQLSECVQDTALVIGLGSSTSQSRTLGLIVNSTSSQRPLHHEIELLLHPRLPPLLRSVPRTDFIALTRSEESNEEASLRHELGLVLLESDQTQPQPEPVNTNPGPSTSMAIETRETSYVSESIVQQQKSPAPAPPQHQQMEVDNPPSQTFIQAAPSVQREISESPVQTVHTTVRTTSSVVTTLERKAGSSSLPTVQDDDEEMPSIDVDSDSDSD</sequence>
<dbReference type="PANTHER" id="PTHR34105">
    <property type="entry name" value="PROLINE-, GLUTAMIC ACID- AND LEUCINE-RICH PROTEIN 1"/>
    <property type="match status" value="1"/>
</dbReference>
<dbReference type="GO" id="GO:0005634">
    <property type="term" value="C:nucleus"/>
    <property type="evidence" value="ECO:0007669"/>
    <property type="project" value="UniProtKB-SubCell"/>
</dbReference>
<dbReference type="STRING" id="1884261.A0A5C3QEP9"/>
<gene>
    <name evidence="7" type="ORF">BDV98DRAFT_605202</name>
</gene>